<dbReference type="Gene3D" id="3.40.50.1100">
    <property type="match status" value="2"/>
</dbReference>
<evidence type="ECO:0000313" key="4">
    <source>
        <dbReference type="EMBL" id="GFH21428.1"/>
    </source>
</evidence>
<name>A0A699ZSW4_HAELA</name>
<keyword evidence="5" id="KW-1185">Reference proteome</keyword>
<dbReference type="InterPro" id="IPR036052">
    <property type="entry name" value="TrpB-like_PALP_sf"/>
</dbReference>
<evidence type="ECO:0000256" key="3">
    <source>
        <dbReference type="ARBA" id="ARBA00023239"/>
    </source>
</evidence>
<comment type="caution">
    <text evidence="4">The sequence shown here is derived from an EMBL/GenBank/DDBJ whole genome shotgun (WGS) entry which is preliminary data.</text>
</comment>
<accession>A0A699ZSW4</accession>
<organism evidence="4 5">
    <name type="scientific">Haematococcus lacustris</name>
    <name type="common">Green alga</name>
    <name type="synonym">Haematococcus pluvialis</name>
    <dbReference type="NCBI Taxonomy" id="44745"/>
    <lineage>
        <taxon>Eukaryota</taxon>
        <taxon>Viridiplantae</taxon>
        <taxon>Chlorophyta</taxon>
        <taxon>core chlorophytes</taxon>
        <taxon>Chlorophyceae</taxon>
        <taxon>CS clade</taxon>
        <taxon>Chlamydomonadales</taxon>
        <taxon>Haematococcaceae</taxon>
        <taxon>Haematococcus</taxon>
    </lineage>
</organism>
<dbReference type="PANTHER" id="PTHR48078">
    <property type="entry name" value="THREONINE DEHYDRATASE, MITOCHONDRIAL-RELATED"/>
    <property type="match status" value="1"/>
</dbReference>
<keyword evidence="3" id="KW-0456">Lyase</keyword>
<keyword evidence="2" id="KW-0663">Pyridoxal phosphate</keyword>
<gene>
    <name evidence="4" type="ORF">HaLaN_18734</name>
</gene>
<evidence type="ECO:0000313" key="5">
    <source>
        <dbReference type="Proteomes" id="UP000485058"/>
    </source>
</evidence>
<dbReference type="GO" id="GO:0006565">
    <property type="term" value="P:L-serine catabolic process"/>
    <property type="evidence" value="ECO:0007669"/>
    <property type="project" value="TreeGrafter"/>
</dbReference>
<dbReference type="GO" id="GO:0003941">
    <property type="term" value="F:L-serine ammonia-lyase activity"/>
    <property type="evidence" value="ECO:0007669"/>
    <property type="project" value="TreeGrafter"/>
</dbReference>
<dbReference type="AlphaFoldDB" id="A0A699ZSW4"/>
<dbReference type="GO" id="GO:0006567">
    <property type="term" value="P:L-threonine catabolic process"/>
    <property type="evidence" value="ECO:0007669"/>
    <property type="project" value="TreeGrafter"/>
</dbReference>
<dbReference type="GO" id="GO:0004794">
    <property type="term" value="F:threonine deaminase activity"/>
    <property type="evidence" value="ECO:0007669"/>
    <property type="project" value="TreeGrafter"/>
</dbReference>
<sequence>MSQLRSVVAGRPDASLALASLCAYERLQGGVLLTPLLPSAHLAAASGAASVMLKMENEQYTGSFKCRGAVNKQCCTTQRGSLVVVGEDCVEAETAACQQAQQSGLVYVSPYNDLEVRAGAGQIKLYSACCISLLSCTSSIMREPGASYSA</sequence>
<comment type="cofactor">
    <cofactor evidence="1">
        <name>pyridoxal 5'-phosphate</name>
        <dbReference type="ChEBI" id="CHEBI:597326"/>
    </cofactor>
</comment>
<dbReference type="SUPFAM" id="SSF53686">
    <property type="entry name" value="Tryptophan synthase beta subunit-like PLP-dependent enzymes"/>
    <property type="match status" value="1"/>
</dbReference>
<dbReference type="InterPro" id="IPR050147">
    <property type="entry name" value="Ser/Thr_Dehydratase"/>
</dbReference>
<evidence type="ECO:0000256" key="1">
    <source>
        <dbReference type="ARBA" id="ARBA00001933"/>
    </source>
</evidence>
<dbReference type="Proteomes" id="UP000485058">
    <property type="component" value="Unassembled WGS sequence"/>
</dbReference>
<dbReference type="EMBL" id="BLLF01001827">
    <property type="protein sequence ID" value="GFH21428.1"/>
    <property type="molecule type" value="Genomic_DNA"/>
</dbReference>
<reference evidence="4 5" key="1">
    <citation type="submission" date="2020-02" db="EMBL/GenBank/DDBJ databases">
        <title>Draft genome sequence of Haematococcus lacustris strain NIES-144.</title>
        <authorList>
            <person name="Morimoto D."/>
            <person name="Nakagawa S."/>
            <person name="Yoshida T."/>
            <person name="Sawayama S."/>
        </authorList>
    </citation>
    <scope>NUCLEOTIDE SEQUENCE [LARGE SCALE GENOMIC DNA]</scope>
    <source>
        <strain evidence="4 5">NIES-144</strain>
    </source>
</reference>
<proteinExistence type="predicted"/>
<protein>
    <submittedName>
        <fullName evidence="4">Serine/threonine dehydratase</fullName>
    </submittedName>
</protein>
<evidence type="ECO:0000256" key="2">
    <source>
        <dbReference type="ARBA" id="ARBA00022898"/>
    </source>
</evidence>
<dbReference type="PANTHER" id="PTHR48078:SF6">
    <property type="entry name" value="L-THREONINE DEHYDRATASE CATABOLIC TDCB"/>
    <property type="match status" value="1"/>
</dbReference>
<dbReference type="GO" id="GO:0009097">
    <property type="term" value="P:isoleucine biosynthetic process"/>
    <property type="evidence" value="ECO:0007669"/>
    <property type="project" value="TreeGrafter"/>
</dbReference>